<accession>A0A4P9Z410</accession>
<reference evidence="3" key="1">
    <citation type="journal article" date="2018" name="Nat. Microbiol.">
        <title>Leveraging single-cell genomics to expand the fungal tree of life.</title>
        <authorList>
            <person name="Ahrendt S.R."/>
            <person name="Quandt C.A."/>
            <person name="Ciobanu D."/>
            <person name="Clum A."/>
            <person name="Salamov A."/>
            <person name="Andreopoulos B."/>
            <person name="Cheng J.F."/>
            <person name="Woyke T."/>
            <person name="Pelin A."/>
            <person name="Henrissat B."/>
            <person name="Reynolds N.K."/>
            <person name="Benny G.L."/>
            <person name="Smith M.E."/>
            <person name="James T.Y."/>
            <person name="Grigoriev I.V."/>
        </authorList>
    </citation>
    <scope>NUCLEOTIDE SEQUENCE [LARGE SCALE GENOMIC DNA]</scope>
    <source>
        <strain evidence="3">Benny S71-1</strain>
    </source>
</reference>
<dbReference type="OrthoDB" id="5594491at2759"/>
<evidence type="ECO:0000313" key="2">
    <source>
        <dbReference type="EMBL" id="RKP26280.1"/>
    </source>
</evidence>
<name>A0A4P9Z410_9FUNG</name>
<dbReference type="InterPro" id="IPR024368">
    <property type="entry name" value="Ecl1/2/3"/>
</dbReference>
<keyword evidence="3" id="KW-1185">Reference proteome</keyword>
<organism evidence="2 3">
    <name type="scientific">Syncephalis pseudoplumigaleata</name>
    <dbReference type="NCBI Taxonomy" id="1712513"/>
    <lineage>
        <taxon>Eukaryota</taxon>
        <taxon>Fungi</taxon>
        <taxon>Fungi incertae sedis</taxon>
        <taxon>Zoopagomycota</taxon>
        <taxon>Zoopagomycotina</taxon>
        <taxon>Zoopagomycetes</taxon>
        <taxon>Zoopagales</taxon>
        <taxon>Piptocephalidaceae</taxon>
        <taxon>Syncephalis</taxon>
    </lineage>
</organism>
<dbReference type="EMBL" id="KZ989465">
    <property type="protein sequence ID" value="RKP26280.1"/>
    <property type="molecule type" value="Genomic_DNA"/>
</dbReference>
<protein>
    <submittedName>
        <fullName evidence="2">Uncharacterized protein</fullName>
    </submittedName>
</protein>
<dbReference type="AlphaFoldDB" id="A0A4P9Z410"/>
<evidence type="ECO:0000313" key="3">
    <source>
        <dbReference type="Proteomes" id="UP000278143"/>
    </source>
</evidence>
<sequence length="142" mass="15069">MDTDWCVVCDRHVDVPGSLYCTEVCRWKDSSSYTFNDDPPVSSVRFGRGAVSKPKPEPYRLRPSTLQTLPNLPPLTLPLPLCARSSDASSSSSSSRKTSPFSGLDALGSSSVSSSPASPSLVSSAAKHGPTAVPAWSFQSAY</sequence>
<dbReference type="Proteomes" id="UP000278143">
    <property type="component" value="Unassembled WGS sequence"/>
</dbReference>
<feature type="region of interest" description="Disordered" evidence="1">
    <location>
        <begin position="38"/>
        <end position="142"/>
    </location>
</feature>
<dbReference type="Pfam" id="PF12855">
    <property type="entry name" value="Ecl1"/>
    <property type="match status" value="1"/>
</dbReference>
<proteinExistence type="predicted"/>
<feature type="compositionally biased region" description="Low complexity" evidence="1">
    <location>
        <begin position="78"/>
        <end position="126"/>
    </location>
</feature>
<evidence type="ECO:0000256" key="1">
    <source>
        <dbReference type="SAM" id="MobiDB-lite"/>
    </source>
</evidence>
<gene>
    <name evidence="2" type="ORF">SYNPS1DRAFT_21922</name>
</gene>